<dbReference type="Pfam" id="PF01565">
    <property type="entry name" value="FAD_binding_4"/>
    <property type="match status" value="1"/>
</dbReference>
<evidence type="ECO:0000256" key="3">
    <source>
        <dbReference type="ARBA" id="ARBA00022630"/>
    </source>
</evidence>
<reference evidence="7 8" key="1">
    <citation type="submission" date="2019-10" db="EMBL/GenBank/DDBJ databases">
        <authorList>
            <person name="Palmer J.M."/>
        </authorList>
    </citation>
    <scope>NUCLEOTIDE SEQUENCE [LARGE SCALE GENOMIC DNA]</scope>
    <source>
        <strain evidence="7 8">TWF730</strain>
    </source>
</reference>
<evidence type="ECO:0000259" key="6">
    <source>
        <dbReference type="PROSITE" id="PS51387"/>
    </source>
</evidence>
<dbReference type="PANTHER" id="PTHR42973">
    <property type="entry name" value="BINDING OXIDOREDUCTASE, PUTATIVE (AFU_ORTHOLOGUE AFUA_1G17690)-RELATED"/>
    <property type="match status" value="1"/>
</dbReference>
<organism evidence="7 8">
    <name type="scientific">Orbilia blumenaviensis</name>
    <dbReference type="NCBI Taxonomy" id="1796055"/>
    <lineage>
        <taxon>Eukaryota</taxon>
        <taxon>Fungi</taxon>
        <taxon>Dikarya</taxon>
        <taxon>Ascomycota</taxon>
        <taxon>Pezizomycotina</taxon>
        <taxon>Orbiliomycetes</taxon>
        <taxon>Orbiliales</taxon>
        <taxon>Orbiliaceae</taxon>
        <taxon>Orbilia</taxon>
    </lineage>
</organism>
<dbReference type="Gene3D" id="3.30.43.10">
    <property type="entry name" value="Uridine Diphospho-n-acetylenolpyruvylglucosamine Reductase, domain 2"/>
    <property type="match status" value="1"/>
</dbReference>
<dbReference type="AlphaFoldDB" id="A0AAV9VLT7"/>
<dbReference type="InterPro" id="IPR036318">
    <property type="entry name" value="FAD-bd_PCMH-like_sf"/>
</dbReference>
<keyword evidence="5" id="KW-0560">Oxidoreductase</keyword>
<keyword evidence="8" id="KW-1185">Reference proteome</keyword>
<comment type="cofactor">
    <cofactor evidence="1">
        <name>FAD</name>
        <dbReference type="ChEBI" id="CHEBI:57692"/>
    </cofactor>
</comment>
<accession>A0AAV9VLT7</accession>
<dbReference type="InterPro" id="IPR050416">
    <property type="entry name" value="FAD-linked_Oxidoreductase"/>
</dbReference>
<comment type="caution">
    <text evidence="7">The sequence shown here is derived from an EMBL/GenBank/DDBJ whole genome shotgun (WGS) entry which is preliminary data.</text>
</comment>
<dbReference type="SUPFAM" id="SSF56176">
    <property type="entry name" value="FAD-binding/transporter-associated domain-like"/>
    <property type="match status" value="1"/>
</dbReference>
<dbReference type="GO" id="GO:0016491">
    <property type="term" value="F:oxidoreductase activity"/>
    <property type="evidence" value="ECO:0007669"/>
    <property type="project" value="UniProtKB-KW"/>
</dbReference>
<dbReference type="InterPro" id="IPR016166">
    <property type="entry name" value="FAD-bd_PCMH"/>
</dbReference>
<gene>
    <name evidence="7" type="ORF">TWF730_000511</name>
</gene>
<keyword evidence="3" id="KW-0285">Flavoprotein</keyword>
<comment type="similarity">
    <text evidence="2">Belongs to the oxygen-dependent FAD-linked oxidoreductase family.</text>
</comment>
<protein>
    <recommendedName>
        <fullName evidence="6">FAD-binding PCMH-type domain-containing protein</fullName>
    </recommendedName>
</protein>
<dbReference type="Proteomes" id="UP001373714">
    <property type="component" value="Unassembled WGS sequence"/>
</dbReference>
<evidence type="ECO:0000256" key="2">
    <source>
        <dbReference type="ARBA" id="ARBA00005466"/>
    </source>
</evidence>
<dbReference type="PROSITE" id="PS51387">
    <property type="entry name" value="FAD_PCMH"/>
    <property type="match status" value="1"/>
</dbReference>
<evidence type="ECO:0000256" key="4">
    <source>
        <dbReference type="ARBA" id="ARBA00022827"/>
    </source>
</evidence>
<name>A0AAV9VLT7_9PEZI</name>
<evidence type="ECO:0000256" key="1">
    <source>
        <dbReference type="ARBA" id="ARBA00001974"/>
    </source>
</evidence>
<dbReference type="PANTHER" id="PTHR42973:SF39">
    <property type="entry name" value="FAD-BINDING PCMH-TYPE DOMAIN-CONTAINING PROTEIN"/>
    <property type="match status" value="1"/>
</dbReference>
<evidence type="ECO:0000256" key="5">
    <source>
        <dbReference type="ARBA" id="ARBA00023002"/>
    </source>
</evidence>
<proteinExistence type="inferred from homology"/>
<dbReference type="Gene3D" id="3.40.462.20">
    <property type="match status" value="1"/>
</dbReference>
<keyword evidence="4" id="KW-0274">FAD</keyword>
<evidence type="ECO:0000313" key="8">
    <source>
        <dbReference type="Proteomes" id="UP001373714"/>
    </source>
</evidence>
<feature type="domain" description="FAD-binding PCMH-type" evidence="6">
    <location>
        <begin position="49"/>
        <end position="219"/>
    </location>
</feature>
<dbReference type="InterPro" id="IPR006094">
    <property type="entry name" value="Oxid_FAD_bind_N"/>
</dbReference>
<dbReference type="Gene3D" id="3.30.465.10">
    <property type="match status" value="1"/>
</dbReference>
<dbReference type="InterPro" id="IPR016167">
    <property type="entry name" value="FAD-bd_PCMH_sub1"/>
</dbReference>
<evidence type="ECO:0000313" key="7">
    <source>
        <dbReference type="EMBL" id="KAK6363064.1"/>
    </source>
</evidence>
<sequence length="497" mass="54659">MTRATRSDGSNLSSEALNALRSSVKGKVVVKGQSPEDEYRPLLERWNRMHIKEANIIVLPETEEDVSSTIKFVGEHNLDVAISSGRHTYSGPSSSYGLIIDLRNLRKVSVDENKMIAVAQGGCIAGDVEAAAEAVGLRPVMGAVNATGCGGITTGGGIGNLSAQHGLVADNLLAARVALADGRIVVASDEENQDLFWGIRGGGSNFGLVTEFTYKLHKADPQVFSGFFMFPPDKLDAYLELMNSMHQDYVMKSNGKFTCNGFLAIMGGNPIPGFLIWYDGPEEEGQKYIKPLLDLGPIYPGSGAEMKPHTLTTDWKQFEKMFPPQFNRLVGTSTQMNYPLSVDILKKTVEKFKDIVAAHPESLSVSKLLFDIRDYSKIASVPLDATAYANRREGCLIAADLIWDKEELDKEMLQVAKDFISQVRAWVKEDNQQKGIAEVGAHVAATTLYALVTDGDEKLVSVFGPNLGRMKELKRKYDPDMMWDKWYPVDPNHEATN</sequence>
<dbReference type="InterPro" id="IPR016169">
    <property type="entry name" value="FAD-bd_PCMH_sub2"/>
</dbReference>
<dbReference type="EMBL" id="JAVHNS010000001">
    <property type="protein sequence ID" value="KAK6363064.1"/>
    <property type="molecule type" value="Genomic_DNA"/>
</dbReference>
<dbReference type="GO" id="GO:0071949">
    <property type="term" value="F:FAD binding"/>
    <property type="evidence" value="ECO:0007669"/>
    <property type="project" value="InterPro"/>
</dbReference>